<evidence type="ECO:0000313" key="3">
    <source>
        <dbReference type="Proteomes" id="UP000215027"/>
    </source>
</evidence>
<accession>A0A160T6Z3</accession>
<dbReference type="KEGG" id="pbf:CFX0092_A3481"/>
<evidence type="ECO:0000313" key="2">
    <source>
        <dbReference type="EMBL" id="CUS05359.2"/>
    </source>
</evidence>
<keyword evidence="1" id="KW-0472">Membrane</keyword>
<keyword evidence="1" id="KW-1133">Transmembrane helix</keyword>
<keyword evidence="1" id="KW-0812">Transmembrane</keyword>
<feature type="transmembrane region" description="Helical" evidence="1">
    <location>
        <begin position="40"/>
        <end position="63"/>
    </location>
</feature>
<dbReference type="RefSeq" id="WP_095044586.1">
    <property type="nucleotide sequence ID" value="NZ_LN890655.1"/>
</dbReference>
<protein>
    <submittedName>
        <fullName evidence="2">Uncharacterized protein</fullName>
    </submittedName>
</protein>
<organism evidence="2 3">
    <name type="scientific">Candidatus Promineifilum breve</name>
    <dbReference type="NCBI Taxonomy" id="1806508"/>
    <lineage>
        <taxon>Bacteria</taxon>
        <taxon>Bacillati</taxon>
        <taxon>Chloroflexota</taxon>
        <taxon>Ardenticatenia</taxon>
        <taxon>Candidatus Promineifilales</taxon>
        <taxon>Candidatus Promineifilaceae</taxon>
        <taxon>Candidatus Promineifilum</taxon>
    </lineage>
</organism>
<reference evidence="2" key="1">
    <citation type="submission" date="2016-01" db="EMBL/GenBank/DDBJ databases">
        <authorList>
            <person name="Mcilroy J.S."/>
            <person name="Karst M S."/>
            <person name="Albertsen M."/>
        </authorList>
    </citation>
    <scope>NUCLEOTIDE SEQUENCE</scope>
    <source>
        <strain evidence="2">Cfx-K</strain>
    </source>
</reference>
<dbReference type="EMBL" id="LN890655">
    <property type="protein sequence ID" value="CUS05359.2"/>
    <property type="molecule type" value="Genomic_DNA"/>
</dbReference>
<feature type="transmembrane region" description="Helical" evidence="1">
    <location>
        <begin position="75"/>
        <end position="94"/>
    </location>
</feature>
<sequence length="126" mass="13680">MTTLIAIHSALSNTAWLFFLIIGLWGLFRAIRGQAVNGSYLGAAFIGQLIFVTQAVLGALMWIGGGSAAMQRPGIHLLYGIFALVFLPFIYLSVLRGDDTNRAQWVLAFTTLFLFGIALRSISTAI</sequence>
<dbReference type="Proteomes" id="UP000215027">
    <property type="component" value="Chromosome I"/>
</dbReference>
<feature type="transmembrane region" description="Helical" evidence="1">
    <location>
        <begin position="6"/>
        <end position="28"/>
    </location>
</feature>
<keyword evidence="3" id="KW-1185">Reference proteome</keyword>
<proteinExistence type="predicted"/>
<evidence type="ECO:0000256" key="1">
    <source>
        <dbReference type="SAM" id="Phobius"/>
    </source>
</evidence>
<feature type="transmembrane region" description="Helical" evidence="1">
    <location>
        <begin position="106"/>
        <end position="123"/>
    </location>
</feature>
<name>A0A160T6Z3_9CHLR</name>
<gene>
    <name evidence="2" type="ORF">CFX0092_A3481</name>
</gene>
<dbReference type="AlphaFoldDB" id="A0A160T6Z3"/>